<evidence type="ECO:0000313" key="1">
    <source>
        <dbReference type="EMBL" id="TMS09854.1"/>
    </source>
</evidence>
<organism evidence="1 2">
    <name type="scientific">Larimichthys crocea</name>
    <name type="common">Large yellow croaker</name>
    <name type="synonym">Pseudosciaena crocea</name>
    <dbReference type="NCBI Taxonomy" id="215358"/>
    <lineage>
        <taxon>Eukaryota</taxon>
        <taxon>Metazoa</taxon>
        <taxon>Chordata</taxon>
        <taxon>Craniata</taxon>
        <taxon>Vertebrata</taxon>
        <taxon>Euteleostomi</taxon>
        <taxon>Actinopterygii</taxon>
        <taxon>Neopterygii</taxon>
        <taxon>Teleostei</taxon>
        <taxon>Neoteleostei</taxon>
        <taxon>Acanthomorphata</taxon>
        <taxon>Eupercaria</taxon>
        <taxon>Sciaenidae</taxon>
        <taxon>Larimichthys</taxon>
    </lineage>
</organism>
<name>A0ACD3QRW2_LARCR</name>
<sequence length="293" mass="31866">MSSSVLDEQNFHHCCRLLLQQSEQLKDGWSWEAVQGSEEGYLRKTALRSVVTDSRPVWDHEGSSSESEPHTPCHTGLDQSGLVAPVDADSIEGDIDDEEDEGEDEGACTVSEGSSQDRGVHEACAAGGSGPTQTGELRVVVAQCGGSCGGSGRPSEVLHPAPSNSLTQQHQAKLKLNLLCFTLCQHHCGVVYTEAGLSPRGRRQLSQHRRPSESPESPSQFDRLKDVFWKLLLIAPLFLASLPCISLLHLCWEELRCEENPVSEPSVVPTIDVEGGVFREPEIPLPIRIVASQ</sequence>
<comment type="caution">
    <text evidence="1">The sequence shown here is derived from an EMBL/GenBank/DDBJ whole genome shotgun (WGS) entry which is preliminary data.</text>
</comment>
<evidence type="ECO:0000313" key="2">
    <source>
        <dbReference type="Proteomes" id="UP000793456"/>
    </source>
</evidence>
<protein>
    <submittedName>
        <fullName evidence="1">Uncharacterized protein</fullName>
    </submittedName>
</protein>
<dbReference type="EMBL" id="CM011688">
    <property type="protein sequence ID" value="TMS09854.1"/>
    <property type="molecule type" value="Genomic_DNA"/>
</dbReference>
<proteinExistence type="predicted"/>
<gene>
    <name evidence="1" type="ORF">E3U43_002513</name>
</gene>
<reference evidence="1" key="1">
    <citation type="submission" date="2018-11" db="EMBL/GenBank/DDBJ databases">
        <title>The sequence and de novo assembly of Larimichthys crocea genome using PacBio and Hi-C technologies.</title>
        <authorList>
            <person name="Xu P."/>
            <person name="Chen B."/>
            <person name="Zhou Z."/>
            <person name="Ke Q."/>
            <person name="Wu Y."/>
            <person name="Bai H."/>
            <person name="Pu F."/>
        </authorList>
    </citation>
    <scope>NUCLEOTIDE SEQUENCE</scope>
    <source>
        <tissue evidence="1">Muscle</tissue>
    </source>
</reference>
<dbReference type="Proteomes" id="UP000793456">
    <property type="component" value="Chromosome XV"/>
</dbReference>
<accession>A0ACD3QRW2</accession>
<keyword evidence="2" id="KW-1185">Reference proteome</keyword>